<dbReference type="RefSeq" id="WP_160984702.1">
    <property type="nucleotide sequence ID" value="NZ_WVTD01000002.1"/>
</dbReference>
<dbReference type="InterPro" id="IPR038740">
    <property type="entry name" value="BioF2-like_GNAT_dom"/>
</dbReference>
<name>A0A7X4K768_9SPHN</name>
<organism evidence="2 3">
    <name type="scientific">Novosphingobium silvae</name>
    <dbReference type="NCBI Taxonomy" id="2692619"/>
    <lineage>
        <taxon>Bacteria</taxon>
        <taxon>Pseudomonadati</taxon>
        <taxon>Pseudomonadota</taxon>
        <taxon>Alphaproteobacteria</taxon>
        <taxon>Sphingomonadales</taxon>
        <taxon>Sphingomonadaceae</taxon>
        <taxon>Novosphingobium</taxon>
    </lineage>
</organism>
<dbReference type="AlphaFoldDB" id="A0A7X4K768"/>
<dbReference type="GO" id="GO:0016740">
    <property type="term" value="F:transferase activity"/>
    <property type="evidence" value="ECO:0007669"/>
    <property type="project" value="UniProtKB-KW"/>
</dbReference>
<feature type="domain" description="BioF2-like acetyltransferase" evidence="1">
    <location>
        <begin position="168"/>
        <end position="297"/>
    </location>
</feature>
<dbReference type="Gene3D" id="3.40.630.30">
    <property type="match status" value="1"/>
</dbReference>
<dbReference type="InterPro" id="IPR016181">
    <property type="entry name" value="Acyl_CoA_acyltransferase"/>
</dbReference>
<evidence type="ECO:0000259" key="1">
    <source>
        <dbReference type="Pfam" id="PF13480"/>
    </source>
</evidence>
<evidence type="ECO:0000313" key="2">
    <source>
        <dbReference type="EMBL" id="MYL96968.1"/>
    </source>
</evidence>
<keyword evidence="2" id="KW-0808">Transferase</keyword>
<dbReference type="EMBL" id="WVTD01000002">
    <property type="protein sequence ID" value="MYL96968.1"/>
    <property type="molecule type" value="Genomic_DNA"/>
</dbReference>
<dbReference type="Proteomes" id="UP000465810">
    <property type="component" value="Unassembled WGS sequence"/>
</dbReference>
<gene>
    <name evidence="2" type="ORF">GR702_04155</name>
</gene>
<protein>
    <submittedName>
        <fullName evidence="2">GNAT family N-acetyltransferase</fullName>
    </submittedName>
</protein>
<evidence type="ECO:0000313" key="3">
    <source>
        <dbReference type="Proteomes" id="UP000465810"/>
    </source>
</evidence>
<accession>A0A7X4K768</accession>
<reference evidence="2 3" key="1">
    <citation type="submission" date="2019-12" db="EMBL/GenBank/DDBJ databases">
        <authorList>
            <person name="Feng G."/>
            <person name="Zhu H."/>
        </authorList>
    </citation>
    <scope>NUCLEOTIDE SEQUENCE [LARGE SCALE GENOMIC DNA]</scope>
    <source>
        <strain evidence="2 3">FGD1</strain>
    </source>
</reference>
<keyword evidence="3" id="KW-1185">Reference proteome</keyword>
<dbReference type="SUPFAM" id="SSF55729">
    <property type="entry name" value="Acyl-CoA N-acyltransferases (Nat)"/>
    <property type="match status" value="1"/>
</dbReference>
<dbReference type="PROSITE" id="PS51257">
    <property type="entry name" value="PROKAR_LIPOPROTEIN"/>
    <property type="match status" value="1"/>
</dbReference>
<dbReference type="Pfam" id="PF13480">
    <property type="entry name" value="Acetyltransf_6"/>
    <property type="match status" value="1"/>
</dbReference>
<sequence length="338" mass="37601">MTRIVYLSEFKEAQSDAALAHFLSYACQHAPFDRLAWWEGLAEHCAMTPLLAFASNEGGMAVLPLASGSGRLTALANWYTFRFRPLVSGPRPPLDGLARALRKRAHRITLTNVPDEDGSATATQKAFRQAGWLVRREMCGINHILPVNGRSYEDYLSSRPGKVRTTLKRKSGRVRAEILTHFDEMAWAEYEAVYAQSWKPHEGSPEFLRTFAKAEGAAGRLRLGIARDALDPHGPAIAAQMWTVEGGTAFIHKLAHREAARVLSPGSVLSAAMIAHALDRDRVSLVDFGTGDDPYKRDWMEQQRPRYSLDMLKPLSPRNWPVLAKWALRSLAAGTNRG</sequence>
<comment type="caution">
    <text evidence="2">The sequence shown here is derived from an EMBL/GenBank/DDBJ whole genome shotgun (WGS) entry which is preliminary data.</text>
</comment>
<proteinExistence type="predicted"/>